<keyword evidence="1" id="KW-1133">Transmembrane helix</keyword>
<accession>A0A317XK55</accession>
<sequence>MNVCVPRWQTSLCRTARGLCVNPSSLSSFTFCLVRQESHLASLVRAGPLLRRRLHCYVISLLAYVCLWQVRLNDFKDSAAQV</sequence>
<protein>
    <submittedName>
        <fullName evidence="2">Uncharacterized protein</fullName>
    </submittedName>
</protein>
<dbReference type="AlphaFoldDB" id="A0A317XK55"/>
<keyword evidence="1" id="KW-0472">Membrane</keyword>
<proteinExistence type="predicted"/>
<dbReference type="EMBL" id="KZ819199">
    <property type="protein sequence ID" value="PWY98237.1"/>
    <property type="molecule type" value="Genomic_DNA"/>
</dbReference>
<evidence type="ECO:0000313" key="3">
    <source>
        <dbReference type="Proteomes" id="UP000246740"/>
    </source>
</evidence>
<gene>
    <name evidence="2" type="ORF">BCV70DRAFT_35869</name>
</gene>
<organism evidence="2 3">
    <name type="scientific">Testicularia cyperi</name>
    <dbReference type="NCBI Taxonomy" id="1882483"/>
    <lineage>
        <taxon>Eukaryota</taxon>
        <taxon>Fungi</taxon>
        <taxon>Dikarya</taxon>
        <taxon>Basidiomycota</taxon>
        <taxon>Ustilaginomycotina</taxon>
        <taxon>Ustilaginomycetes</taxon>
        <taxon>Ustilaginales</taxon>
        <taxon>Anthracoideaceae</taxon>
        <taxon>Testicularia</taxon>
    </lineage>
</organism>
<feature type="transmembrane region" description="Helical" evidence="1">
    <location>
        <begin position="54"/>
        <end position="72"/>
    </location>
</feature>
<keyword evidence="1" id="KW-0812">Transmembrane</keyword>
<reference evidence="2 3" key="1">
    <citation type="journal article" date="2018" name="Mol. Biol. Evol.">
        <title>Broad Genomic Sampling Reveals a Smut Pathogenic Ancestry of the Fungal Clade Ustilaginomycotina.</title>
        <authorList>
            <person name="Kijpornyongpan T."/>
            <person name="Mondo S.J."/>
            <person name="Barry K."/>
            <person name="Sandor L."/>
            <person name="Lee J."/>
            <person name="Lipzen A."/>
            <person name="Pangilinan J."/>
            <person name="LaButti K."/>
            <person name="Hainaut M."/>
            <person name="Henrissat B."/>
            <person name="Grigoriev I.V."/>
            <person name="Spatafora J.W."/>
            <person name="Aime M.C."/>
        </authorList>
    </citation>
    <scope>NUCLEOTIDE SEQUENCE [LARGE SCALE GENOMIC DNA]</scope>
    <source>
        <strain evidence="2 3">MCA 3645</strain>
    </source>
</reference>
<evidence type="ECO:0000256" key="1">
    <source>
        <dbReference type="SAM" id="Phobius"/>
    </source>
</evidence>
<name>A0A317XK55_9BASI</name>
<keyword evidence="3" id="KW-1185">Reference proteome</keyword>
<evidence type="ECO:0000313" key="2">
    <source>
        <dbReference type="EMBL" id="PWY98237.1"/>
    </source>
</evidence>
<dbReference type="InParanoid" id="A0A317XK55"/>
<dbReference type="Proteomes" id="UP000246740">
    <property type="component" value="Unassembled WGS sequence"/>
</dbReference>